<dbReference type="InterPro" id="IPR000286">
    <property type="entry name" value="HDACs"/>
</dbReference>
<dbReference type="InterPro" id="IPR037138">
    <property type="entry name" value="His_deacetylse_dom_sf"/>
</dbReference>
<keyword evidence="8" id="KW-1185">Reference proteome</keyword>
<gene>
    <name evidence="7" type="ORF">HH303_04565</name>
</gene>
<dbReference type="InterPro" id="IPR003084">
    <property type="entry name" value="HDAC_I/II"/>
</dbReference>
<evidence type="ECO:0000256" key="2">
    <source>
        <dbReference type="ARBA" id="ARBA00005947"/>
    </source>
</evidence>
<dbReference type="GO" id="GO:0040029">
    <property type="term" value="P:epigenetic regulation of gene expression"/>
    <property type="evidence" value="ECO:0007669"/>
    <property type="project" value="TreeGrafter"/>
</dbReference>
<dbReference type="EMBL" id="JABBNT010000001">
    <property type="protein sequence ID" value="NMM43738.1"/>
    <property type="molecule type" value="Genomic_DNA"/>
</dbReference>
<evidence type="ECO:0000256" key="4">
    <source>
        <dbReference type="ARBA" id="ARBA00022801"/>
    </source>
</evidence>
<dbReference type="RefSeq" id="WP_169623991.1">
    <property type="nucleotide sequence ID" value="NZ_JABBNT010000001.1"/>
</dbReference>
<dbReference type="Proteomes" id="UP000539372">
    <property type="component" value="Unassembled WGS sequence"/>
</dbReference>
<comment type="caution">
    <text evidence="7">The sequence shown here is derived from an EMBL/GenBank/DDBJ whole genome shotgun (WGS) entry which is preliminary data.</text>
</comment>
<dbReference type="PRINTS" id="PR01270">
    <property type="entry name" value="HDASUPER"/>
</dbReference>
<protein>
    <recommendedName>
        <fullName evidence="6">Histone deacetylase domain-containing protein</fullName>
    </recommendedName>
</protein>
<accession>A0A7Y0DY56</accession>
<dbReference type="InterPro" id="IPR023696">
    <property type="entry name" value="Ureohydrolase_dom_sf"/>
</dbReference>
<organism evidence="7 8">
    <name type="scientific">Pacificispira spongiicola</name>
    <dbReference type="NCBI Taxonomy" id="2729598"/>
    <lineage>
        <taxon>Bacteria</taxon>
        <taxon>Pseudomonadati</taxon>
        <taxon>Pseudomonadota</taxon>
        <taxon>Alphaproteobacteria</taxon>
        <taxon>Rhodospirillales</taxon>
        <taxon>Rhodospirillaceae</taxon>
        <taxon>Pacificispira</taxon>
    </lineage>
</organism>
<dbReference type="GO" id="GO:0016787">
    <property type="term" value="F:hydrolase activity"/>
    <property type="evidence" value="ECO:0007669"/>
    <property type="project" value="UniProtKB-KW"/>
</dbReference>
<sequence length="349" mass="37533">MTDAINRLSVFWHPAVLDHDTGSGVLEAAAMPDLGIYEPHPESAERVRNIKTVLENGPLSSRIDWHDGRLADRAELERFHAADYLDRLQALDATGARVTGTTVFGKGSWTPVLAAAGTTLAAMDHVRAGKGPAYSLVRPPGHHASRTTTDGYCFVNNIGVAVEAAIASGLKRVAVVDWDVHHGNGTQTGFYDRGDVLTISLHMDHGAWEGDAHPETGQPDEDGVGLGKGYNVNIPLPLGYGDATYRMAFSNVVLPRLTDYKPELIVIAAGQDGNQFDPNGRMCLTMAGYHWMASRLREAAQELCGGKLLTVQEGGYARTYTAYCTHAALCGLIGAEIGIDDPLAYLPDR</sequence>
<reference evidence="7 8" key="1">
    <citation type="submission" date="2020-04" db="EMBL/GenBank/DDBJ databases">
        <title>Rhodospirillaceae bacterium KN72 isolated from deep sea.</title>
        <authorList>
            <person name="Zhang D.-C."/>
        </authorList>
    </citation>
    <scope>NUCLEOTIDE SEQUENCE [LARGE SCALE GENOMIC DNA]</scope>
    <source>
        <strain evidence="7 8">KN72</strain>
    </source>
</reference>
<dbReference type="SUPFAM" id="SSF52768">
    <property type="entry name" value="Arginase/deacetylase"/>
    <property type="match status" value="1"/>
</dbReference>
<name>A0A7Y0DY56_9PROT</name>
<evidence type="ECO:0000313" key="8">
    <source>
        <dbReference type="Proteomes" id="UP000539372"/>
    </source>
</evidence>
<dbReference type="Pfam" id="PF00850">
    <property type="entry name" value="Hist_deacetyl"/>
    <property type="match status" value="1"/>
</dbReference>
<evidence type="ECO:0000313" key="7">
    <source>
        <dbReference type="EMBL" id="NMM43738.1"/>
    </source>
</evidence>
<keyword evidence="3" id="KW-0479">Metal-binding</keyword>
<keyword evidence="5" id="KW-0862">Zinc</keyword>
<dbReference type="InterPro" id="IPR023801">
    <property type="entry name" value="His_deacetylse_dom"/>
</dbReference>
<evidence type="ECO:0000256" key="5">
    <source>
        <dbReference type="ARBA" id="ARBA00022833"/>
    </source>
</evidence>
<evidence type="ECO:0000256" key="3">
    <source>
        <dbReference type="ARBA" id="ARBA00022723"/>
    </source>
</evidence>
<dbReference type="GO" id="GO:0004407">
    <property type="term" value="F:histone deacetylase activity"/>
    <property type="evidence" value="ECO:0007669"/>
    <property type="project" value="InterPro"/>
</dbReference>
<proteinExistence type="inferred from homology"/>
<dbReference type="GO" id="GO:0046872">
    <property type="term" value="F:metal ion binding"/>
    <property type="evidence" value="ECO:0007669"/>
    <property type="project" value="UniProtKB-KW"/>
</dbReference>
<dbReference type="Gene3D" id="3.40.800.20">
    <property type="entry name" value="Histone deacetylase domain"/>
    <property type="match status" value="1"/>
</dbReference>
<evidence type="ECO:0000256" key="1">
    <source>
        <dbReference type="ARBA" id="ARBA00001947"/>
    </source>
</evidence>
<comment type="cofactor">
    <cofactor evidence="1">
        <name>Zn(2+)</name>
        <dbReference type="ChEBI" id="CHEBI:29105"/>
    </cofactor>
</comment>
<dbReference type="PRINTS" id="PR01271">
    <property type="entry name" value="HISDACETLASE"/>
</dbReference>
<dbReference type="AlphaFoldDB" id="A0A7Y0DY56"/>
<feature type="domain" description="Histone deacetylase" evidence="6">
    <location>
        <begin position="40"/>
        <end position="330"/>
    </location>
</feature>
<comment type="similarity">
    <text evidence="2">Belongs to the histone deacetylase family.</text>
</comment>
<keyword evidence="4" id="KW-0378">Hydrolase</keyword>
<evidence type="ECO:0000259" key="6">
    <source>
        <dbReference type="Pfam" id="PF00850"/>
    </source>
</evidence>
<dbReference type="PANTHER" id="PTHR10625">
    <property type="entry name" value="HISTONE DEACETYLASE HDAC1-RELATED"/>
    <property type="match status" value="1"/>
</dbReference>
<dbReference type="PANTHER" id="PTHR10625:SF17">
    <property type="entry name" value="HISTONE DEACETYLASE 8"/>
    <property type="match status" value="1"/>
</dbReference>